<accession>A0A383D105</accession>
<dbReference type="InterPro" id="IPR053931">
    <property type="entry name" value="RapZ_C"/>
</dbReference>
<proteinExistence type="predicted"/>
<feature type="domain" description="RapZ-like N-terminal" evidence="4">
    <location>
        <begin position="12"/>
        <end position="162"/>
    </location>
</feature>
<evidence type="ECO:0000259" key="4">
    <source>
        <dbReference type="Pfam" id="PF03668"/>
    </source>
</evidence>
<keyword evidence="1" id="KW-0547">Nucleotide-binding</keyword>
<dbReference type="AlphaFoldDB" id="A0A383D105"/>
<evidence type="ECO:0000256" key="3">
    <source>
        <dbReference type="ARBA" id="ARBA00023134"/>
    </source>
</evidence>
<dbReference type="NCBIfam" id="NF003828">
    <property type="entry name" value="PRK05416.1"/>
    <property type="match status" value="1"/>
</dbReference>
<dbReference type="Gene3D" id="3.40.50.300">
    <property type="entry name" value="P-loop containing nucleotide triphosphate hydrolases"/>
    <property type="match status" value="1"/>
</dbReference>
<dbReference type="SUPFAM" id="SSF52540">
    <property type="entry name" value="P-loop containing nucleoside triphosphate hydrolases"/>
    <property type="match status" value="1"/>
</dbReference>
<dbReference type="Pfam" id="PF03668">
    <property type="entry name" value="RapZ-like_N"/>
    <property type="match status" value="1"/>
</dbReference>
<dbReference type="GO" id="GO:0005524">
    <property type="term" value="F:ATP binding"/>
    <property type="evidence" value="ECO:0007669"/>
    <property type="project" value="UniProtKB-KW"/>
</dbReference>
<dbReference type="Pfam" id="PF22740">
    <property type="entry name" value="PapZ_C"/>
    <property type="match status" value="1"/>
</dbReference>
<dbReference type="PANTHER" id="PTHR30448">
    <property type="entry name" value="RNASE ADAPTER PROTEIN RAPZ"/>
    <property type="match status" value="1"/>
</dbReference>
<evidence type="ECO:0000256" key="2">
    <source>
        <dbReference type="ARBA" id="ARBA00022840"/>
    </source>
</evidence>
<keyword evidence="3" id="KW-0342">GTP-binding</keyword>
<evidence type="ECO:0000259" key="5">
    <source>
        <dbReference type="Pfam" id="PF22740"/>
    </source>
</evidence>
<evidence type="ECO:0000256" key="1">
    <source>
        <dbReference type="ARBA" id="ARBA00022741"/>
    </source>
</evidence>
<evidence type="ECO:0008006" key="7">
    <source>
        <dbReference type="Google" id="ProtNLM"/>
    </source>
</evidence>
<gene>
    <name evidence="6" type="ORF">METZ01_LOCUS490797</name>
</gene>
<dbReference type="InterPro" id="IPR005337">
    <property type="entry name" value="RapZ-like"/>
</dbReference>
<keyword evidence="2" id="KW-0067">ATP-binding</keyword>
<feature type="domain" description="RapZ C-terminal" evidence="5">
    <location>
        <begin position="171"/>
        <end position="233"/>
    </location>
</feature>
<dbReference type="PANTHER" id="PTHR30448:SF0">
    <property type="entry name" value="RNASE ADAPTER PROTEIN RAPZ"/>
    <property type="match status" value="1"/>
</dbReference>
<name>A0A383D105_9ZZZZ</name>
<dbReference type="EMBL" id="UINC01213254">
    <property type="protein sequence ID" value="SVE37943.1"/>
    <property type="molecule type" value="Genomic_DNA"/>
</dbReference>
<dbReference type="CDD" id="cd02019">
    <property type="entry name" value="NK"/>
    <property type="match status" value="1"/>
</dbReference>
<dbReference type="InterPro" id="IPR053930">
    <property type="entry name" value="RapZ-like_N"/>
</dbReference>
<dbReference type="GO" id="GO:0005525">
    <property type="term" value="F:GTP binding"/>
    <property type="evidence" value="ECO:0007669"/>
    <property type="project" value="UniProtKB-KW"/>
</dbReference>
<protein>
    <recommendedName>
        <fullName evidence="7">RNase adapter RapZ</fullName>
    </recommendedName>
</protein>
<organism evidence="6">
    <name type="scientific">marine metagenome</name>
    <dbReference type="NCBI Taxonomy" id="408172"/>
    <lineage>
        <taxon>unclassified sequences</taxon>
        <taxon>metagenomes</taxon>
        <taxon>ecological metagenomes</taxon>
    </lineage>
</organism>
<dbReference type="InterPro" id="IPR027417">
    <property type="entry name" value="P-loop_NTPase"/>
</dbReference>
<reference evidence="6" key="1">
    <citation type="submission" date="2018-05" db="EMBL/GenBank/DDBJ databases">
        <authorList>
            <person name="Lanie J.A."/>
            <person name="Ng W.-L."/>
            <person name="Kazmierczak K.M."/>
            <person name="Andrzejewski T.M."/>
            <person name="Davidsen T.M."/>
            <person name="Wayne K.J."/>
            <person name="Tettelin H."/>
            <person name="Glass J.I."/>
            <person name="Rusch D."/>
            <person name="Podicherti R."/>
            <person name="Tsui H.-C.T."/>
            <person name="Winkler M.E."/>
        </authorList>
    </citation>
    <scope>NUCLEOTIDE SEQUENCE</scope>
</reference>
<feature type="non-terminal residue" evidence="6">
    <location>
        <position position="234"/>
    </location>
</feature>
<evidence type="ECO:0000313" key="6">
    <source>
        <dbReference type="EMBL" id="SVE37943.1"/>
    </source>
</evidence>
<sequence>MTNNKSLLDETQVVLITGVSGAGKSTALKSLEDLGYEAVDNVPISLIPRLVVPTGNSGPIAIGTDIRTRDFDAETFLREVEKLSELPNLALQILFMDCSTDTLIERFSETRRRHPLANDRPIADGLRQERELLTPLRQRADMIVDTTDMHARALKQLLQERFVLSDRPNLTICLSSFGFKNGLPRDADLVFDVRFLKNPYYEDNLRELTGRDEGVAAYIEEDDGLEAFFENLTA</sequence>